<dbReference type="AlphaFoldDB" id="A0A8J5XYD4"/>
<organism evidence="1 2">
    <name type="scientific">Gossypium anomalum</name>
    <dbReference type="NCBI Taxonomy" id="47600"/>
    <lineage>
        <taxon>Eukaryota</taxon>
        <taxon>Viridiplantae</taxon>
        <taxon>Streptophyta</taxon>
        <taxon>Embryophyta</taxon>
        <taxon>Tracheophyta</taxon>
        <taxon>Spermatophyta</taxon>
        <taxon>Magnoliopsida</taxon>
        <taxon>eudicotyledons</taxon>
        <taxon>Gunneridae</taxon>
        <taxon>Pentapetalae</taxon>
        <taxon>rosids</taxon>
        <taxon>malvids</taxon>
        <taxon>Malvales</taxon>
        <taxon>Malvaceae</taxon>
        <taxon>Malvoideae</taxon>
        <taxon>Gossypium</taxon>
    </lineage>
</organism>
<protein>
    <submittedName>
        <fullName evidence="1">Uncharacterized protein</fullName>
    </submittedName>
</protein>
<keyword evidence="2" id="KW-1185">Reference proteome</keyword>
<proteinExistence type="predicted"/>
<comment type="caution">
    <text evidence="1">The sequence shown here is derived from an EMBL/GenBank/DDBJ whole genome shotgun (WGS) entry which is preliminary data.</text>
</comment>
<reference evidence="1 2" key="1">
    <citation type="journal article" date="2021" name="bioRxiv">
        <title>The Gossypium anomalum genome as a resource for cotton improvement and evolutionary analysis of hybrid incompatibility.</title>
        <authorList>
            <person name="Grover C.E."/>
            <person name="Yuan D."/>
            <person name="Arick M.A."/>
            <person name="Miller E.R."/>
            <person name="Hu G."/>
            <person name="Peterson D.G."/>
            <person name="Wendel J.F."/>
            <person name="Udall J.A."/>
        </authorList>
    </citation>
    <scope>NUCLEOTIDE SEQUENCE [LARGE SCALE GENOMIC DNA]</scope>
    <source>
        <strain evidence="1">JFW-Udall</strain>
        <tissue evidence="1">Leaf</tissue>
    </source>
</reference>
<gene>
    <name evidence="1" type="ORF">CXB51_028699</name>
</gene>
<sequence>MSWLRRNFRGLDADSTKVEGLMRIRLGQFTRPIGEEHAMNFWIIGGILMRDKSQNLVHLRWLLKLVDFREVGQLIMGIVPSVIFTSSSELLIYISPRNKPSYVGLPNELRDIRLLLDQRSEAESVAAIGFQQSILVAPEDLDDVYLIDLRGRMGEISRYSMCNTSTYGTIGRNSYLLARPLSLWS</sequence>
<name>A0A8J5XYD4_9ROSI</name>
<accession>A0A8J5XYD4</accession>
<dbReference type="Proteomes" id="UP000701853">
    <property type="component" value="Chromosome 11"/>
</dbReference>
<evidence type="ECO:0000313" key="2">
    <source>
        <dbReference type="Proteomes" id="UP000701853"/>
    </source>
</evidence>
<evidence type="ECO:0000313" key="1">
    <source>
        <dbReference type="EMBL" id="KAG8478811.1"/>
    </source>
</evidence>
<dbReference type="EMBL" id="JAHUZN010000011">
    <property type="protein sequence ID" value="KAG8478811.1"/>
    <property type="molecule type" value="Genomic_DNA"/>
</dbReference>